<dbReference type="SUPFAM" id="SSF158472">
    <property type="entry name" value="HAMP domain-like"/>
    <property type="match status" value="1"/>
</dbReference>
<keyword evidence="8" id="KW-0418">Kinase</keyword>
<evidence type="ECO:0000256" key="4">
    <source>
        <dbReference type="ARBA" id="ARBA00022679"/>
    </source>
</evidence>
<dbReference type="EMBL" id="JAAOIW010000033">
    <property type="protein sequence ID" value="NHN35390.1"/>
    <property type="molecule type" value="Genomic_DNA"/>
</dbReference>
<dbReference type="SMART" id="SM00304">
    <property type="entry name" value="HAMP"/>
    <property type="match status" value="1"/>
</dbReference>
<gene>
    <name evidence="8" type="ORF">G9U52_37450</name>
</gene>
<evidence type="ECO:0000256" key="1">
    <source>
        <dbReference type="ARBA" id="ARBA00004651"/>
    </source>
</evidence>
<dbReference type="CDD" id="cd06225">
    <property type="entry name" value="HAMP"/>
    <property type="match status" value="1"/>
</dbReference>
<dbReference type="InterPro" id="IPR050640">
    <property type="entry name" value="Bact_2-comp_sensor_kinase"/>
</dbReference>
<keyword evidence="6" id="KW-1133">Transmembrane helix</keyword>
<dbReference type="RefSeq" id="WP_166158146.1">
    <property type="nucleotide sequence ID" value="NZ_JAAOIW010000033.1"/>
</dbReference>
<dbReference type="PANTHER" id="PTHR34220:SF7">
    <property type="entry name" value="SENSOR HISTIDINE KINASE YPDA"/>
    <property type="match status" value="1"/>
</dbReference>
<evidence type="ECO:0000259" key="7">
    <source>
        <dbReference type="PROSITE" id="PS50885"/>
    </source>
</evidence>
<name>A0ABX0JFR4_9BACL</name>
<keyword evidence="2" id="KW-1003">Cell membrane</keyword>
<keyword evidence="5 6" id="KW-0472">Membrane</keyword>
<dbReference type="InterPro" id="IPR010559">
    <property type="entry name" value="Sig_transdc_His_kin_internal"/>
</dbReference>
<dbReference type="InterPro" id="IPR003660">
    <property type="entry name" value="HAMP_dom"/>
</dbReference>
<dbReference type="Gene3D" id="6.10.340.10">
    <property type="match status" value="1"/>
</dbReference>
<dbReference type="InterPro" id="IPR036890">
    <property type="entry name" value="HATPase_C_sf"/>
</dbReference>
<evidence type="ECO:0000256" key="6">
    <source>
        <dbReference type="SAM" id="Phobius"/>
    </source>
</evidence>
<evidence type="ECO:0000256" key="5">
    <source>
        <dbReference type="ARBA" id="ARBA00023136"/>
    </source>
</evidence>
<sequence>MAQSNSFPMLIRTKESDRERDTLSLIRTLNAFPDMNLQLKILKIDMQLDAFTSIFKQSTMNGNVYLLSDKGEIIFTTDPSVNWSVESVQFNKLKVPQHSIIIERDYRNITYLNDWKIVGVFPETSVIEEINKSREFFLYLTLANFLAPTLLILLISRSLHTRLITLLKHMKKVKNQNFELIVSNRHNDEVGQLTEEFNRMTMKIKLLIEDVYVAGIQKQNLELQRKQAQLNALQSQINPHFLFNALETIRMRSLIKNETETAKIIKNMAKIFRKSLTWGKDWVTIEEEMDLIMCFLEIQKYRFGDKLAFDIHVEQEAYRYKIPKMCFLPFVENASIHGLESIQGKGLVELHIHHSNEMLTFLLRDNGIGIPQDKLNGILSHLQDEDIGESIGIKNVFIRLKLYYGDNFQFTIESIAGTGTAVRISIPCRK</sequence>
<evidence type="ECO:0000313" key="9">
    <source>
        <dbReference type="Proteomes" id="UP001165962"/>
    </source>
</evidence>
<comment type="caution">
    <text evidence="8">The sequence shown here is derived from an EMBL/GenBank/DDBJ whole genome shotgun (WGS) entry which is preliminary data.</text>
</comment>
<keyword evidence="9" id="KW-1185">Reference proteome</keyword>
<accession>A0ABX0JFR4</accession>
<reference evidence="8" key="1">
    <citation type="submission" date="2020-03" db="EMBL/GenBank/DDBJ databases">
        <title>Draft sequencing of Paenibacilllus sp. S3N08.</title>
        <authorList>
            <person name="Kim D.-U."/>
        </authorList>
    </citation>
    <scope>NUCLEOTIDE SEQUENCE</scope>
    <source>
        <strain evidence="8">S3N08</strain>
    </source>
</reference>
<keyword evidence="6" id="KW-0812">Transmembrane</keyword>
<proteinExistence type="predicted"/>
<keyword evidence="3" id="KW-0597">Phosphoprotein</keyword>
<feature type="domain" description="HAMP" evidence="7">
    <location>
        <begin position="157"/>
        <end position="209"/>
    </location>
</feature>
<organism evidence="8 9">
    <name type="scientific">Paenibacillus agricola</name>
    <dbReference type="NCBI Taxonomy" id="2716264"/>
    <lineage>
        <taxon>Bacteria</taxon>
        <taxon>Bacillati</taxon>
        <taxon>Bacillota</taxon>
        <taxon>Bacilli</taxon>
        <taxon>Bacillales</taxon>
        <taxon>Paenibacillaceae</taxon>
        <taxon>Paenibacillus</taxon>
    </lineage>
</organism>
<dbReference type="SUPFAM" id="SSF55874">
    <property type="entry name" value="ATPase domain of HSP90 chaperone/DNA topoisomerase II/histidine kinase"/>
    <property type="match status" value="1"/>
</dbReference>
<evidence type="ECO:0000256" key="2">
    <source>
        <dbReference type="ARBA" id="ARBA00022475"/>
    </source>
</evidence>
<dbReference type="PANTHER" id="PTHR34220">
    <property type="entry name" value="SENSOR HISTIDINE KINASE YPDA"/>
    <property type="match status" value="1"/>
</dbReference>
<feature type="transmembrane region" description="Helical" evidence="6">
    <location>
        <begin position="136"/>
        <end position="155"/>
    </location>
</feature>
<dbReference type="GO" id="GO:0016301">
    <property type="term" value="F:kinase activity"/>
    <property type="evidence" value="ECO:0007669"/>
    <property type="project" value="UniProtKB-KW"/>
</dbReference>
<keyword evidence="4" id="KW-0808">Transferase</keyword>
<dbReference type="PROSITE" id="PS50885">
    <property type="entry name" value="HAMP"/>
    <property type="match status" value="1"/>
</dbReference>
<evidence type="ECO:0000256" key="3">
    <source>
        <dbReference type="ARBA" id="ARBA00022553"/>
    </source>
</evidence>
<comment type="subcellular location">
    <subcellularLocation>
        <location evidence="1">Cell membrane</location>
        <topology evidence="1">Multi-pass membrane protein</topology>
    </subcellularLocation>
</comment>
<dbReference type="Proteomes" id="UP001165962">
    <property type="component" value="Unassembled WGS sequence"/>
</dbReference>
<evidence type="ECO:0000313" key="8">
    <source>
        <dbReference type="EMBL" id="NHN35390.1"/>
    </source>
</evidence>
<dbReference type="Gene3D" id="3.30.565.10">
    <property type="entry name" value="Histidine kinase-like ATPase, C-terminal domain"/>
    <property type="match status" value="1"/>
</dbReference>
<protein>
    <submittedName>
        <fullName evidence="8">Sensor histidine kinase</fullName>
    </submittedName>
</protein>
<dbReference type="Pfam" id="PF06580">
    <property type="entry name" value="His_kinase"/>
    <property type="match status" value="1"/>
</dbReference>